<proteinExistence type="inferred from homology"/>
<dbReference type="GO" id="GO:0043856">
    <property type="term" value="F:anti-sigma factor antagonist activity"/>
    <property type="evidence" value="ECO:0007669"/>
    <property type="project" value="InterPro"/>
</dbReference>
<dbReference type="SUPFAM" id="SSF52091">
    <property type="entry name" value="SpoIIaa-like"/>
    <property type="match status" value="1"/>
</dbReference>
<sequence>MEMLLCVDTTTTAAGAAVVSATGEVDYSTAALLGERVRQAHRPPAAPRAVVVDLSGVEFLSAAGVGVLVVEHHRSRSSGVPMLVVAPNRSVRRTLAACDALSVLHVLTRSPATCAVRLAEALDAIAAVRPPPTAQRFDGRRAFAGRAFQATTARSAVAGGEQPVRRTRHA</sequence>
<dbReference type="AlphaFoldDB" id="A0A9X2VKS5"/>
<name>A0A9X2VKS5_9PSEU</name>
<protein>
    <recommendedName>
        <fullName evidence="2">Anti-sigma factor antagonist</fullName>
    </recommendedName>
</protein>
<evidence type="ECO:0000259" key="3">
    <source>
        <dbReference type="PROSITE" id="PS50801"/>
    </source>
</evidence>
<dbReference type="PROSITE" id="PS50801">
    <property type="entry name" value="STAS"/>
    <property type="match status" value="1"/>
</dbReference>
<comment type="similarity">
    <text evidence="1 2">Belongs to the anti-sigma-factor antagonist family.</text>
</comment>
<keyword evidence="5" id="KW-1185">Reference proteome</keyword>
<feature type="domain" description="STAS" evidence="3">
    <location>
        <begin position="15"/>
        <end position="125"/>
    </location>
</feature>
<dbReference type="InterPro" id="IPR002645">
    <property type="entry name" value="STAS_dom"/>
</dbReference>
<accession>A0A9X2VKS5</accession>
<gene>
    <name evidence="4" type="ORF">NZH93_16500</name>
</gene>
<dbReference type="NCBIfam" id="TIGR00377">
    <property type="entry name" value="ant_ant_sig"/>
    <property type="match status" value="1"/>
</dbReference>
<dbReference type="RefSeq" id="WP_259623973.1">
    <property type="nucleotide sequence ID" value="NZ_JANYMP010000007.1"/>
</dbReference>
<dbReference type="CDD" id="cd07043">
    <property type="entry name" value="STAS_anti-anti-sigma_factors"/>
    <property type="match status" value="1"/>
</dbReference>
<evidence type="ECO:0000313" key="4">
    <source>
        <dbReference type="EMBL" id="MCS7478461.1"/>
    </source>
</evidence>
<dbReference type="EMBL" id="JANYMP010000007">
    <property type="protein sequence ID" value="MCS7478461.1"/>
    <property type="molecule type" value="Genomic_DNA"/>
</dbReference>
<evidence type="ECO:0000256" key="2">
    <source>
        <dbReference type="RuleBase" id="RU003749"/>
    </source>
</evidence>
<reference evidence="4" key="1">
    <citation type="submission" date="2022-08" db="EMBL/GenBank/DDBJ databases">
        <authorList>
            <person name="Tistechok S."/>
            <person name="Samborskyy M."/>
            <person name="Roman I."/>
        </authorList>
    </citation>
    <scope>NUCLEOTIDE SEQUENCE</scope>
    <source>
        <strain evidence="4">DSM 103496</strain>
    </source>
</reference>
<dbReference type="PANTHER" id="PTHR33495">
    <property type="entry name" value="ANTI-SIGMA FACTOR ANTAGONIST TM_1081-RELATED-RELATED"/>
    <property type="match status" value="1"/>
</dbReference>
<dbReference type="Gene3D" id="3.30.750.24">
    <property type="entry name" value="STAS domain"/>
    <property type="match status" value="1"/>
</dbReference>
<evidence type="ECO:0000313" key="5">
    <source>
        <dbReference type="Proteomes" id="UP001141259"/>
    </source>
</evidence>
<dbReference type="Proteomes" id="UP001141259">
    <property type="component" value="Unassembled WGS sequence"/>
</dbReference>
<evidence type="ECO:0000256" key="1">
    <source>
        <dbReference type="ARBA" id="ARBA00009013"/>
    </source>
</evidence>
<organism evidence="4 5">
    <name type="scientific">Umezawaea endophytica</name>
    <dbReference type="NCBI Taxonomy" id="1654476"/>
    <lineage>
        <taxon>Bacteria</taxon>
        <taxon>Bacillati</taxon>
        <taxon>Actinomycetota</taxon>
        <taxon>Actinomycetes</taxon>
        <taxon>Pseudonocardiales</taxon>
        <taxon>Pseudonocardiaceae</taxon>
        <taxon>Umezawaea</taxon>
    </lineage>
</organism>
<dbReference type="InterPro" id="IPR003658">
    <property type="entry name" value="Anti-sigma_ant"/>
</dbReference>
<dbReference type="PANTHER" id="PTHR33495:SF2">
    <property type="entry name" value="ANTI-SIGMA FACTOR ANTAGONIST TM_1081-RELATED"/>
    <property type="match status" value="1"/>
</dbReference>
<dbReference type="InterPro" id="IPR036513">
    <property type="entry name" value="STAS_dom_sf"/>
</dbReference>
<comment type="caution">
    <text evidence="4">The sequence shown here is derived from an EMBL/GenBank/DDBJ whole genome shotgun (WGS) entry which is preliminary data.</text>
</comment>
<dbReference type="Pfam" id="PF01740">
    <property type="entry name" value="STAS"/>
    <property type="match status" value="1"/>
</dbReference>